<keyword evidence="1" id="KW-1133">Transmembrane helix</keyword>
<dbReference type="EMBL" id="JAMFLZ010000003">
    <property type="protein sequence ID" value="MCL6294861.1"/>
    <property type="molecule type" value="Genomic_DNA"/>
</dbReference>
<evidence type="ECO:0008006" key="4">
    <source>
        <dbReference type="Google" id="ProtNLM"/>
    </source>
</evidence>
<sequence>MRFIKKINHFAVSYLVIDNRKVLKKAKQTLKYLNLDYRVKAGALQLTTFIVVVIALLLSTFIILLHTHKTFKAQTGFVIETINNTDKGINHALQHKLQLNDTVLVNLQDEAYKTLKVHRGFWGVFEKVIAVSNIKNKTFKKIALTGASQPNVNRTALYLEEQNRPLVVVGNTRIQGGVYLPKQGVRTGNISGHSYYGNRLIYGNAKTSQSLPKLQKETLNQIATINKVYRNIDENQFLDLSIKRTYLNSFYKPLQVIYSRETIVLSEVSLTGHILVQSEARIIVDATSNLKDVVIVAPIIQIKNNVEGVFQAFATKEITIGNNCKLNYPTALVLKEKMQTNSHEATNHKETPLIKIKKGSKIKGSVIFLGTTKNYKAQILIDEKATIIGEVYCNRNLELLGSISGSVFTSGFVANQSGSVYQNHIYNGTIIVNNLAEEYVGLPFENSKNDVAKWLY</sequence>
<dbReference type="Proteomes" id="UP001165381">
    <property type="component" value="Unassembled WGS sequence"/>
</dbReference>
<reference evidence="2" key="1">
    <citation type="submission" date="2022-05" db="EMBL/GenBank/DDBJ databases">
        <authorList>
            <person name="Park J.-S."/>
        </authorList>
    </citation>
    <scope>NUCLEOTIDE SEQUENCE</scope>
    <source>
        <strain evidence="2">2012CJ34-3</strain>
    </source>
</reference>
<name>A0ABT0QD57_9FLAO</name>
<evidence type="ECO:0000256" key="1">
    <source>
        <dbReference type="SAM" id="Phobius"/>
    </source>
</evidence>
<keyword evidence="3" id="KW-1185">Reference proteome</keyword>
<accession>A0ABT0QD57</accession>
<protein>
    <recommendedName>
        <fullName evidence="4">Polymer-forming cytoskeletal protein</fullName>
    </recommendedName>
</protein>
<dbReference type="RefSeq" id="WP_249972656.1">
    <property type="nucleotide sequence ID" value="NZ_JAMFLZ010000003.1"/>
</dbReference>
<gene>
    <name evidence="2" type="ORF">M3P09_07640</name>
</gene>
<evidence type="ECO:0000313" key="3">
    <source>
        <dbReference type="Proteomes" id="UP001165381"/>
    </source>
</evidence>
<organism evidence="2 3">
    <name type="scientific">Jejuia spongiicola</name>
    <dbReference type="NCBI Taxonomy" id="2942207"/>
    <lineage>
        <taxon>Bacteria</taxon>
        <taxon>Pseudomonadati</taxon>
        <taxon>Bacteroidota</taxon>
        <taxon>Flavobacteriia</taxon>
        <taxon>Flavobacteriales</taxon>
        <taxon>Flavobacteriaceae</taxon>
        <taxon>Jejuia</taxon>
    </lineage>
</organism>
<comment type="caution">
    <text evidence="2">The sequence shown here is derived from an EMBL/GenBank/DDBJ whole genome shotgun (WGS) entry which is preliminary data.</text>
</comment>
<proteinExistence type="predicted"/>
<evidence type="ECO:0000313" key="2">
    <source>
        <dbReference type="EMBL" id="MCL6294861.1"/>
    </source>
</evidence>
<keyword evidence="1" id="KW-0472">Membrane</keyword>
<feature type="transmembrane region" description="Helical" evidence="1">
    <location>
        <begin position="43"/>
        <end position="65"/>
    </location>
</feature>
<keyword evidence="1" id="KW-0812">Transmembrane</keyword>